<accession>A0A1A8ZGT1</accession>
<dbReference type="PANTHER" id="PTHR30146">
    <property type="entry name" value="LACI-RELATED TRANSCRIPTIONAL REPRESSOR"/>
    <property type="match status" value="1"/>
</dbReference>
<dbReference type="Gene3D" id="3.40.50.2300">
    <property type="match status" value="2"/>
</dbReference>
<dbReference type="EMBL" id="LT594324">
    <property type="protein sequence ID" value="SBT43082.1"/>
    <property type="molecule type" value="Genomic_DNA"/>
</dbReference>
<evidence type="ECO:0000256" key="2">
    <source>
        <dbReference type="ARBA" id="ARBA00023125"/>
    </source>
</evidence>
<dbReference type="SUPFAM" id="SSF47413">
    <property type="entry name" value="lambda repressor-like DNA-binding domains"/>
    <property type="match status" value="1"/>
</dbReference>
<evidence type="ECO:0000259" key="4">
    <source>
        <dbReference type="PROSITE" id="PS50932"/>
    </source>
</evidence>
<dbReference type="SMART" id="SM00354">
    <property type="entry name" value="HTH_LACI"/>
    <property type="match status" value="1"/>
</dbReference>
<dbReference type="Proteomes" id="UP000198765">
    <property type="component" value="Chromosome I"/>
</dbReference>
<dbReference type="InterPro" id="IPR028082">
    <property type="entry name" value="Peripla_BP_I"/>
</dbReference>
<evidence type="ECO:0000256" key="3">
    <source>
        <dbReference type="ARBA" id="ARBA00023163"/>
    </source>
</evidence>
<dbReference type="GO" id="GO:0003700">
    <property type="term" value="F:DNA-binding transcription factor activity"/>
    <property type="evidence" value="ECO:0007669"/>
    <property type="project" value="TreeGrafter"/>
</dbReference>
<dbReference type="Gene3D" id="1.10.260.40">
    <property type="entry name" value="lambda repressor-like DNA-binding domains"/>
    <property type="match status" value="1"/>
</dbReference>
<feature type="domain" description="HTH lacI-type" evidence="4">
    <location>
        <begin position="2"/>
        <end position="56"/>
    </location>
</feature>
<dbReference type="InterPro" id="IPR000843">
    <property type="entry name" value="HTH_LacI"/>
</dbReference>
<dbReference type="SUPFAM" id="SSF53822">
    <property type="entry name" value="Periplasmic binding protein-like I"/>
    <property type="match status" value="1"/>
</dbReference>
<dbReference type="Pfam" id="PF00356">
    <property type="entry name" value="LacI"/>
    <property type="match status" value="1"/>
</dbReference>
<dbReference type="OrthoDB" id="37081at2"/>
<dbReference type="CDD" id="cd01392">
    <property type="entry name" value="HTH_LacI"/>
    <property type="match status" value="1"/>
</dbReference>
<dbReference type="PATRIC" id="fig|299146.4.peg.1744"/>
<protein>
    <submittedName>
        <fullName evidence="5">Transcriptional regulator, LacI family</fullName>
    </submittedName>
</protein>
<dbReference type="Pfam" id="PF00532">
    <property type="entry name" value="Peripla_BP_1"/>
    <property type="match status" value="1"/>
</dbReference>
<gene>
    <name evidence="5" type="ORF">GA0070621_1686</name>
</gene>
<keyword evidence="6" id="KW-1185">Reference proteome</keyword>
<organism evidence="5 6">
    <name type="scientific">Micromonospora narathiwatensis</name>
    <dbReference type="NCBI Taxonomy" id="299146"/>
    <lineage>
        <taxon>Bacteria</taxon>
        <taxon>Bacillati</taxon>
        <taxon>Actinomycetota</taxon>
        <taxon>Actinomycetes</taxon>
        <taxon>Micromonosporales</taxon>
        <taxon>Micromonosporaceae</taxon>
        <taxon>Micromonospora</taxon>
    </lineage>
</organism>
<dbReference type="PROSITE" id="PS50932">
    <property type="entry name" value="HTH_LACI_2"/>
    <property type="match status" value="1"/>
</dbReference>
<evidence type="ECO:0000313" key="6">
    <source>
        <dbReference type="Proteomes" id="UP000198765"/>
    </source>
</evidence>
<name>A0A1A8ZGT1_9ACTN</name>
<dbReference type="InterPro" id="IPR010982">
    <property type="entry name" value="Lambda_DNA-bd_dom_sf"/>
</dbReference>
<evidence type="ECO:0000256" key="1">
    <source>
        <dbReference type="ARBA" id="ARBA00023015"/>
    </source>
</evidence>
<keyword evidence="1" id="KW-0805">Transcription regulation</keyword>
<reference evidence="5 6" key="1">
    <citation type="submission" date="2016-06" db="EMBL/GenBank/DDBJ databases">
        <authorList>
            <person name="Kjaerup R.B."/>
            <person name="Dalgaard T.S."/>
            <person name="Juul-Madsen H.R."/>
        </authorList>
    </citation>
    <scope>NUCLEOTIDE SEQUENCE [LARGE SCALE GENOMIC DNA]</scope>
    <source>
        <strain evidence="5 6">DSM 45248</strain>
    </source>
</reference>
<dbReference type="CDD" id="cd06293">
    <property type="entry name" value="PBP1_LacI-like"/>
    <property type="match status" value="1"/>
</dbReference>
<dbReference type="RefSeq" id="WP_091192858.1">
    <property type="nucleotide sequence ID" value="NZ_LT594324.1"/>
</dbReference>
<dbReference type="AlphaFoldDB" id="A0A1A8ZGT1"/>
<keyword evidence="2" id="KW-0238">DNA-binding</keyword>
<sequence>MATIADVARAAGVHRSTVSRILRDPKAFRGETRTRVLEAAARLDYRPSRIAQALSGGASPLVPLVVPDISNPFFARVARGAEEIARASGLHIVVCSTGGDVEAEVAYLQAMSDLDTPCILFTPSTDTVAAQVLSIAQHTAVVLIDRSLPETDLRCVRVDHTQAAAAGTRHLLTRGHRRVVCVSGPMSASSARERVAGYQTVMADAGLPAQVVEGDFTIAGGRHAAARLFARDEPPTAILAANDLCAVGLLAAARDAGLRVPDDVAVLGFDDLDVAQHVNPSLTTLRQPSAELGGQAARLALADAGLGDGSDVVLTLQAELIVRESA</sequence>
<dbReference type="PANTHER" id="PTHR30146:SF109">
    <property type="entry name" value="HTH-TYPE TRANSCRIPTIONAL REGULATOR GALS"/>
    <property type="match status" value="1"/>
</dbReference>
<keyword evidence="3" id="KW-0804">Transcription</keyword>
<evidence type="ECO:0000313" key="5">
    <source>
        <dbReference type="EMBL" id="SBT43082.1"/>
    </source>
</evidence>
<proteinExistence type="predicted"/>
<dbReference type="GO" id="GO:0000976">
    <property type="term" value="F:transcription cis-regulatory region binding"/>
    <property type="evidence" value="ECO:0007669"/>
    <property type="project" value="TreeGrafter"/>
</dbReference>
<dbReference type="InterPro" id="IPR001761">
    <property type="entry name" value="Peripla_BP/Lac1_sug-bd_dom"/>
</dbReference>